<dbReference type="Proteomes" id="UP000030746">
    <property type="component" value="Unassembled WGS sequence"/>
</dbReference>
<dbReference type="GeneID" id="20237472"/>
<dbReference type="InterPro" id="IPR011992">
    <property type="entry name" value="EF-hand-dom_pair"/>
</dbReference>
<dbReference type="PROSITE" id="PS50222">
    <property type="entry name" value="EF_HAND_2"/>
    <property type="match status" value="1"/>
</dbReference>
<proteinExistence type="predicted"/>
<accession>V4B2D6</accession>
<feature type="domain" description="EF-hand" evidence="1">
    <location>
        <begin position="73"/>
        <end position="108"/>
    </location>
</feature>
<dbReference type="InterPro" id="IPR002048">
    <property type="entry name" value="EF_hand_dom"/>
</dbReference>
<dbReference type="RefSeq" id="XP_009048601.1">
    <property type="nucleotide sequence ID" value="XM_009050353.1"/>
</dbReference>
<evidence type="ECO:0000313" key="3">
    <source>
        <dbReference type="Proteomes" id="UP000030746"/>
    </source>
</evidence>
<dbReference type="EMBL" id="KB200701">
    <property type="protein sequence ID" value="ESP00482.1"/>
    <property type="molecule type" value="Genomic_DNA"/>
</dbReference>
<reference evidence="2 3" key="1">
    <citation type="journal article" date="2013" name="Nature">
        <title>Insights into bilaterian evolution from three spiralian genomes.</title>
        <authorList>
            <person name="Simakov O."/>
            <person name="Marletaz F."/>
            <person name="Cho S.J."/>
            <person name="Edsinger-Gonzales E."/>
            <person name="Havlak P."/>
            <person name="Hellsten U."/>
            <person name="Kuo D.H."/>
            <person name="Larsson T."/>
            <person name="Lv J."/>
            <person name="Arendt D."/>
            <person name="Savage R."/>
            <person name="Osoegawa K."/>
            <person name="de Jong P."/>
            <person name="Grimwood J."/>
            <person name="Chapman J.A."/>
            <person name="Shapiro H."/>
            <person name="Aerts A."/>
            <person name="Otillar R.P."/>
            <person name="Terry A.Y."/>
            <person name="Boore J.L."/>
            <person name="Grigoriev I.V."/>
            <person name="Lindberg D.R."/>
            <person name="Seaver E.C."/>
            <person name="Weisblat D.A."/>
            <person name="Putnam N.H."/>
            <person name="Rokhsar D.S."/>
        </authorList>
    </citation>
    <scope>NUCLEOTIDE SEQUENCE [LARGE SCALE GENOMIC DNA]</scope>
</reference>
<name>V4B2D6_LOTGI</name>
<dbReference type="AlphaFoldDB" id="V4B2D6"/>
<organism evidence="2 3">
    <name type="scientific">Lottia gigantea</name>
    <name type="common">Giant owl limpet</name>
    <dbReference type="NCBI Taxonomy" id="225164"/>
    <lineage>
        <taxon>Eukaryota</taxon>
        <taxon>Metazoa</taxon>
        <taxon>Spiralia</taxon>
        <taxon>Lophotrochozoa</taxon>
        <taxon>Mollusca</taxon>
        <taxon>Gastropoda</taxon>
        <taxon>Patellogastropoda</taxon>
        <taxon>Lottioidea</taxon>
        <taxon>Lottiidae</taxon>
        <taxon>Lottia</taxon>
    </lineage>
</organism>
<dbReference type="Gene3D" id="1.10.238.10">
    <property type="entry name" value="EF-hand"/>
    <property type="match status" value="1"/>
</dbReference>
<dbReference type="KEGG" id="lgi:LOTGIDRAFT_157689"/>
<gene>
    <name evidence="2" type="ORF">LOTGIDRAFT_157689</name>
</gene>
<sequence>MKLALVLVAVVLVVNVEGFWWRRRRIRIPPFRIQLRMPCGKKDVRQADNDAAFKAAAEDGVLSDDEIKSVLGVADEDLADFYDLYDVNGDEKITVEEYESVTTVLANAGDKEN</sequence>
<keyword evidence="3" id="KW-1185">Reference proteome</keyword>
<evidence type="ECO:0000313" key="2">
    <source>
        <dbReference type="EMBL" id="ESP00482.1"/>
    </source>
</evidence>
<dbReference type="HOGENOM" id="CLU_139961_0_0_1"/>
<dbReference type="GO" id="GO:0005509">
    <property type="term" value="F:calcium ion binding"/>
    <property type="evidence" value="ECO:0007669"/>
    <property type="project" value="InterPro"/>
</dbReference>
<evidence type="ECO:0000259" key="1">
    <source>
        <dbReference type="PROSITE" id="PS50222"/>
    </source>
</evidence>
<dbReference type="SUPFAM" id="SSF47473">
    <property type="entry name" value="EF-hand"/>
    <property type="match status" value="1"/>
</dbReference>
<protein>
    <recommendedName>
        <fullName evidence="1">EF-hand domain-containing protein</fullName>
    </recommendedName>
</protein>
<dbReference type="CTD" id="20237472"/>